<sequence>MVLPAGLVAEKAAATAFANVVLGRLIKELENKYQIWSSIHTEISSLQEDLRILAAAVDDQQVSVAGSCSTVVRRVYGEQIRELTHDIEDCVERFLHRITCKAGASRARRTAHALRSLRRRLRFAAKIKEFRSRVVEARERALNAATGAASASVPDSGGAQSSSKQGSMQGCPPVGIEEAIKELRALLHIEPNDQDGAAIQAQLRVVAMVGFGGSGKTTLARAVYEIVHRQRALPCAWIDGHSLDHTDADSIVKHIQDMLRSGEGCPPSTTLSLHQDKGKRHLIVIDDIKKKHLIHWDTVRNAFRNNGRIILTTNNRFVANRCCNHPREEGRCTFGHVYNMRSLGEEDSRKIALLGRDTPEIVMGSEKLLKKCDGLPLALYSVACELGSEMEPTGKFCKKLCSDLGTYLEREDDEPNFARLRVVLRENYTSLSNHTVRTCLLYLGIFPIDRPLKKNVIIRRWLAEGYARHYEGRHQSVADENFKAFTHRSIVLPAVPISNFIEKACKIHGIMHAFMLHKSMCRKFIMPFGTQHKKVRHLFIHDSQCGNYEIKPDMDLSRARSLTVTGQAGGAISRFNKYKLARVLDLEGCIDVKDCHVKDICKLWNLRYLSLGPDITEIPKEIAQLKLLETLDVSKTRVNVLPVEAIGLPCLIHLIGKFKLEDPVKMKKPPKECMLETVAGIVADNGRGCLQLMDHMKKLNKVKIWCEGEETKQGQIDMNNQLFKAIQKYIKKPPMDELNDRSLSLHFQKLPQGSLTVLDQLCEDHSSRAGDSYHLSSLKLHGNSSSATLPKFVALFHDLTTLSISTSMTVTQHLLSVIGEMAKLLYLKMTANSIDGDGFVIEDGKFRSLKRLCLVLKVVRPLVLSIEDGGGLAISSLQLICKNLDGLSCVGIRHLPELKEIVLHPDVDEEARQAWEAEARNHHNMPHVFFIPSDLEDTDHSRVEAAINAFSPVEVAHSDHMRQEPAAAVVGEPAHEDHMEVELENNFKAPVKSGPVVNFHVNGVHEGWDKEALVKPPNMKKGKLAQMQKNTAANPAAQLATASACNPTPQ</sequence>
<dbReference type="InterPro" id="IPR032675">
    <property type="entry name" value="LRR_dom_sf"/>
</dbReference>
<dbReference type="OrthoDB" id="3064467at2759"/>
<comment type="similarity">
    <text evidence="1">Belongs to the disease resistance NB-LRR family.</text>
</comment>
<evidence type="ECO:0000256" key="3">
    <source>
        <dbReference type="ARBA" id="ARBA00022737"/>
    </source>
</evidence>
<evidence type="ECO:0000256" key="5">
    <source>
        <dbReference type="ARBA" id="ARBA00022821"/>
    </source>
</evidence>
<proteinExistence type="inferred from homology"/>
<keyword evidence="13" id="KW-1185">Reference proteome</keyword>
<evidence type="ECO:0000259" key="9">
    <source>
        <dbReference type="Pfam" id="PF18052"/>
    </source>
</evidence>
<feature type="domain" description="Disease resistance N-terminal" evidence="9">
    <location>
        <begin position="19"/>
        <end position="103"/>
    </location>
</feature>
<keyword evidence="5" id="KW-0611">Plant defense</keyword>
<accession>A0A8I6XS31</accession>
<dbReference type="GO" id="GO:0006952">
    <property type="term" value="P:defense response"/>
    <property type="evidence" value="ECO:0007669"/>
    <property type="project" value="UniProtKB-KW"/>
</dbReference>
<reference evidence="13" key="1">
    <citation type="journal article" date="2012" name="Nature">
        <title>A physical, genetic and functional sequence assembly of the barley genome.</title>
        <authorList>
            <consortium name="The International Barley Genome Sequencing Consortium"/>
            <person name="Mayer K.F."/>
            <person name="Waugh R."/>
            <person name="Brown J.W."/>
            <person name="Schulman A."/>
            <person name="Langridge P."/>
            <person name="Platzer M."/>
            <person name="Fincher G.B."/>
            <person name="Muehlbauer G.J."/>
            <person name="Sato K."/>
            <person name="Close T.J."/>
            <person name="Wise R.P."/>
            <person name="Stein N."/>
        </authorList>
    </citation>
    <scope>NUCLEOTIDE SEQUENCE [LARGE SCALE GENOMIC DNA]</scope>
    <source>
        <strain evidence="13">cv. Morex</strain>
    </source>
</reference>
<feature type="domain" description="NB-ARC" evidence="8">
    <location>
        <begin position="202"/>
        <end position="324"/>
    </location>
</feature>
<evidence type="ECO:0000256" key="4">
    <source>
        <dbReference type="ARBA" id="ARBA00022741"/>
    </source>
</evidence>
<feature type="compositionally biased region" description="Low complexity" evidence="7">
    <location>
        <begin position="1032"/>
        <end position="1044"/>
    </location>
</feature>
<dbReference type="SMR" id="A0A8I6XS31"/>
<feature type="region of interest" description="Disordered" evidence="7">
    <location>
        <begin position="1027"/>
        <end position="1050"/>
    </location>
</feature>
<dbReference type="Gene3D" id="3.40.50.300">
    <property type="entry name" value="P-loop containing nucleotide triphosphate hydrolases"/>
    <property type="match status" value="1"/>
</dbReference>
<dbReference type="PANTHER" id="PTHR23155:SF983">
    <property type="entry name" value="NB-ARC DOMAIN CONTAINING PROTEIN, EXPRESSED"/>
    <property type="match status" value="1"/>
</dbReference>
<dbReference type="PRINTS" id="PR00364">
    <property type="entry name" value="DISEASERSIST"/>
</dbReference>
<dbReference type="Gene3D" id="1.10.10.10">
    <property type="entry name" value="Winged helix-like DNA-binding domain superfamily/Winged helix DNA-binding domain"/>
    <property type="match status" value="1"/>
</dbReference>
<dbReference type="Pfam" id="PF23559">
    <property type="entry name" value="WHD_DRP"/>
    <property type="match status" value="1"/>
</dbReference>
<dbReference type="SUPFAM" id="SSF52058">
    <property type="entry name" value="L domain-like"/>
    <property type="match status" value="1"/>
</dbReference>
<evidence type="ECO:0000313" key="13">
    <source>
        <dbReference type="Proteomes" id="UP000011116"/>
    </source>
</evidence>
<evidence type="ECO:0000259" key="10">
    <source>
        <dbReference type="Pfam" id="PF23559"/>
    </source>
</evidence>
<dbReference type="Pfam" id="PF00931">
    <property type="entry name" value="NB-ARC"/>
    <property type="match status" value="1"/>
</dbReference>
<dbReference type="KEGG" id="hvg:123397691"/>
<dbReference type="Proteomes" id="UP000011116">
    <property type="component" value="Chromosome 5H"/>
</dbReference>
<dbReference type="RefSeq" id="XP_044948164.1">
    <property type="nucleotide sequence ID" value="XM_045092229.1"/>
</dbReference>
<dbReference type="Gene3D" id="1.20.5.4130">
    <property type="match status" value="1"/>
</dbReference>
<dbReference type="EnsemblPlants" id="HORVU.MOREX.r3.5HG0420460.1">
    <property type="protein sequence ID" value="HORVU.MOREX.r3.5HG0420460.1"/>
    <property type="gene ID" value="HORVU.MOREX.r3.5HG0420460"/>
</dbReference>
<dbReference type="GeneID" id="123397691"/>
<feature type="domain" description="Disease resistance protein winged helix" evidence="10">
    <location>
        <begin position="445"/>
        <end position="513"/>
    </location>
</feature>
<organism evidence="12 13">
    <name type="scientific">Hordeum vulgare subsp. vulgare</name>
    <name type="common">Domesticated barley</name>
    <dbReference type="NCBI Taxonomy" id="112509"/>
    <lineage>
        <taxon>Eukaryota</taxon>
        <taxon>Viridiplantae</taxon>
        <taxon>Streptophyta</taxon>
        <taxon>Embryophyta</taxon>
        <taxon>Tracheophyta</taxon>
        <taxon>Spermatophyta</taxon>
        <taxon>Magnoliopsida</taxon>
        <taxon>Liliopsida</taxon>
        <taxon>Poales</taxon>
        <taxon>Poaceae</taxon>
        <taxon>BOP clade</taxon>
        <taxon>Pooideae</taxon>
        <taxon>Triticodae</taxon>
        <taxon>Triticeae</taxon>
        <taxon>Hordeinae</taxon>
        <taxon>Hordeum</taxon>
    </lineage>
</organism>
<protein>
    <recommendedName>
        <fullName evidence="14">NB-ARC domain-containing protein</fullName>
    </recommendedName>
</protein>
<dbReference type="InterPro" id="IPR036388">
    <property type="entry name" value="WH-like_DNA-bd_sf"/>
</dbReference>
<dbReference type="PANTHER" id="PTHR23155">
    <property type="entry name" value="DISEASE RESISTANCE PROTEIN RP"/>
    <property type="match status" value="1"/>
</dbReference>
<keyword evidence="6" id="KW-0175">Coiled coil</keyword>
<dbReference type="SUPFAM" id="SSF52540">
    <property type="entry name" value="P-loop containing nucleoside triphosphate hydrolases"/>
    <property type="match status" value="1"/>
</dbReference>
<dbReference type="InterPro" id="IPR044974">
    <property type="entry name" value="Disease_R_plants"/>
</dbReference>
<dbReference type="GO" id="GO:0051707">
    <property type="term" value="P:response to other organism"/>
    <property type="evidence" value="ECO:0007669"/>
    <property type="project" value="UniProtKB-ARBA"/>
</dbReference>
<reference evidence="12" key="2">
    <citation type="submission" date="2020-10" db="EMBL/GenBank/DDBJ databases">
        <authorList>
            <person name="Scholz U."/>
            <person name="Mascher M."/>
            <person name="Fiebig A."/>
        </authorList>
    </citation>
    <scope>NUCLEOTIDE SEQUENCE [LARGE SCALE GENOMIC DNA]</scope>
    <source>
        <strain evidence="12">cv. Morex</strain>
    </source>
</reference>
<evidence type="ECO:0000256" key="6">
    <source>
        <dbReference type="ARBA" id="ARBA00023054"/>
    </source>
</evidence>
<dbReference type="Gene3D" id="3.80.10.10">
    <property type="entry name" value="Ribonuclease Inhibitor"/>
    <property type="match status" value="1"/>
</dbReference>
<evidence type="ECO:0000256" key="1">
    <source>
        <dbReference type="ARBA" id="ARBA00008894"/>
    </source>
</evidence>
<name>A0A8I6XS31_HORVV</name>
<evidence type="ECO:0000259" key="8">
    <source>
        <dbReference type="Pfam" id="PF00931"/>
    </source>
</evidence>
<dbReference type="InterPro" id="IPR055414">
    <property type="entry name" value="LRR_R13L4/SHOC2-like"/>
</dbReference>
<reference evidence="12" key="3">
    <citation type="submission" date="2022-01" db="UniProtKB">
        <authorList>
            <consortium name="EnsemblPlants"/>
        </authorList>
    </citation>
    <scope>IDENTIFICATION</scope>
    <source>
        <strain evidence="12">subsp. vulgare</strain>
    </source>
</reference>
<dbReference type="InterPro" id="IPR002182">
    <property type="entry name" value="NB-ARC"/>
</dbReference>
<dbReference type="AlphaFoldDB" id="A0A8I6XS31"/>
<keyword evidence="2" id="KW-0433">Leucine-rich repeat</keyword>
<evidence type="ECO:0008006" key="14">
    <source>
        <dbReference type="Google" id="ProtNLM"/>
    </source>
</evidence>
<dbReference type="Pfam" id="PF23598">
    <property type="entry name" value="LRR_14"/>
    <property type="match status" value="1"/>
</dbReference>
<dbReference type="InterPro" id="IPR027417">
    <property type="entry name" value="P-loop_NTPase"/>
</dbReference>
<feature type="region of interest" description="Disordered" evidence="7">
    <location>
        <begin position="146"/>
        <end position="171"/>
    </location>
</feature>
<feature type="domain" description="Disease resistance R13L4/SHOC-2-like LRR" evidence="11">
    <location>
        <begin position="559"/>
        <end position="927"/>
    </location>
</feature>
<dbReference type="GO" id="GO:0043531">
    <property type="term" value="F:ADP binding"/>
    <property type="evidence" value="ECO:0007669"/>
    <property type="project" value="InterPro"/>
</dbReference>
<dbReference type="InterPro" id="IPR058922">
    <property type="entry name" value="WHD_DRP"/>
</dbReference>
<evidence type="ECO:0000259" key="11">
    <source>
        <dbReference type="Pfam" id="PF23598"/>
    </source>
</evidence>
<dbReference type="InterPro" id="IPR041118">
    <property type="entry name" value="Rx_N"/>
</dbReference>
<gene>
    <name evidence="12" type="primary">LOC123397691</name>
</gene>
<dbReference type="Pfam" id="PF18052">
    <property type="entry name" value="Rx_N"/>
    <property type="match status" value="1"/>
</dbReference>
<feature type="compositionally biased region" description="Low complexity" evidence="7">
    <location>
        <begin position="146"/>
        <end position="170"/>
    </location>
</feature>
<keyword evidence="4" id="KW-0547">Nucleotide-binding</keyword>
<evidence type="ECO:0000256" key="7">
    <source>
        <dbReference type="SAM" id="MobiDB-lite"/>
    </source>
</evidence>
<evidence type="ECO:0000256" key="2">
    <source>
        <dbReference type="ARBA" id="ARBA00022614"/>
    </source>
</evidence>
<keyword evidence="3" id="KW-0677">Repeat</keyword>
<evidence type="ECO:0000313" key="12">
    <source>
        <dbReference type="EnsemblPlants" id="HORVU.MOREX.r3.5HG0420460.1"/>
    </source>
</evidence>
<dbReference type="Gramene" id="HORVU.MOREX.r3.5HG0420460.1">
    <property type="protein sequence ID" value="HORVU.MOREX.r3.5HG0420460.1"/>
    <property type="gene ID" value="HORVU.MOREX.r3.5HG0420460"/>
</dbReference>